<feature type="compositionally biased region" description="Polar residues" evidence="1">
    <location>
        <begin position="591"/>
        <end position="610"/>
    </location>
</feature>
<keyword evidence="2" id="KW-0812">Transmembrane</keyword>
<feature type="compositionally biased region" description="Pro residues" evidence="1">
    <location>
        <begin position="507"/>
        <end position="523"/>
    </location>
</feature>
<feature type="transmembrane region" description="Helical" evidence="2">
    <location>
        <begin position="50"/>
        <end position="71"/>
    </location>
</feature>
<keyword evidence="2" id="KW-1133">Transmembrane helix</keyword>
<feature type="compositionally biased region" description="Polar residues" evidence="1">
    <location>
        <begin position="318"/>
        <end position="329"/>
    </location>
</feature>
<proteinExistence type="predicted"/>
<protein>
    <submittedName>
        <fullName evidence="3">Uncharacterized protein</fullName>
    </submittedName>
</protein>
<feature type="compositionally biased region" description="Low complexity" evidence="1">
    <location>
        <begin position="621"/>
        <end position="656"/>
    </location>
</feature>
<dbReference type="EMBL" id="CAXLJM020000151">
    <property type="protein sequence ID" value="CAL8143008.1"/>
    <property type="molecule type" value="Genomic_DNA"/>
</dbReference>
<feature type="region of interest" description="Disordered" evidence="1">
    <location>
        <begin position="466"/>
        <end position="719"/>
    </location>
</feature>
<feature type="compositionally biased region" description="Polar residues" evidence="1">
    <location>
        <begin position="542"/>
        <end position="559"/>
    </location>
</feature>
<evidence type="ECO:0000313" key="4">
    <source>
        <dbReference type="Proteomes" id="UP001642540"/>
    </source>
</evidence>
<keyword evidence="2" id="KW-0472">Membrane</keyword>
<feature type="compositionally biased region" description="Low complexity" evidence="1">
    <location>
        <begin position="581"/>
        <end position="590"/>
    </location>
</feature>
<feature type="compositionally biased region" description="Pro residues" evidence="1">
    <location>
        <begin position="675"/>
        <end position="685"/>
    </location>
</feature>
<evidence type="ECO:0000256" key="1">
    <source>
        <dbReference type="SAM" id="MobiDB-lite"/>
    </source>
</evidence>
<dbReference type="Proteomes" id="UP001642540">
    <property type="component" value="Unassembled WGS sequence"/>
</dbReference>
<feature type="compositionally biased region" description="Low complexity" evidence="1">
    <location>
        <begin position="663"/>
        <end position="674"/>
    </location>
</feature>
<keyword evidence="4" id="KW-1185">Reference proteome</keyword>
<accession>A0ABP1S384</accession>
<feature type="transmembrane region" description="Helical" evidence="2">
    <location>
        <begin position="16"/>
        <end position="38"/>
    </location>
</feature>
<evidence type="ECO:0000256" key="2">
    <source>
        <dbReference type="SAM" id="Phobius"/>
    </source>
</evidence>
<organism evidence="3 4">
    <name type="scientific">Orchesella dallaii</name>
    <dbReference type="NCBI Taxonomy" id="48710"/>
    <lineage>
        <taxon>Eukaryota</taxon>
        <taxon>Metazoa</taxon>
        <taxon>Ecdysozoa</taxon>
        <taxon>Arthropoda</taxon>
        <taxon>Hexapoda</taxon>
        <taxon>Collembola</taxon>
        <taxon>Entomobryomorpha</taxon>
        <taxon>Entomobryoidea</taxon>
        <taxon>Orchesellidae</taxon>
        <taxon>Orchesellinae</taxon>
        <taxon>Orchesella</taxon>
    </lineage>
</organism>
<reference evidence="3 4" key="1">
    <citation type="submission" date="2024-08" db="EMBL/GenBank/DDBJ databases">
        <authorList>
            <person name="Cucini C."/>
            <person name="Frati F."/>
        </authorList>
    </citation>
    <scope>NUCLEOTIDE SEQUENCE [LARGE SCALE GENOMIC DNA]</scope>
</reference>
<sequence length="780" mass="84199">MCCTSLRGAAYFGASIHITLGAVLFIRYVIVTAFLTFFNVTDVIKDRITGYLLPFVAYITLFLAFGIVIFHSVEKEYFIILKWATLGFSILQLVVLVALYTLRFLPAYEYRQFPFLPVSITDGYVNSGFQTTDTAGPSGGPVAPDHLPEDYSEFLPKLTRSPSGGVVYPTSATVGSGSSTSSRGSSVYGNTGSSAEISPGMIGSESSSGSDLNFIHPVPTTPPNKWLAEVYSLIALIIMTVVSLVYLVLLFIYVRQLIYEDSGHVYGHAQSVTRNVAFYVQPQFAQSGNSDNKLTNSPSPALRSKALHNMQGQQAMSNCTQPVSNTQIPSEFLPQPHNQMPHHHQQQQQQQRTTVALSQQPRHHIGNHLKPGNSVDPNASHQKDLSHPQQQQQQSSSSAQQQSQTSQNPNTLQRSPVPPAKAVQQNIQSQQQQQVITIYPQKGGGYTSSSSSPRMQVKFAKPLEQHPNMAGGITQSHSLSGSGDPMGSQEPTRSCLVNPGHMQPGTQPVPPQPPPHMVPPPIPQRLESCRNLPPASQPPPYQQGSGMSPSSQNQFQQGCNMPPPQGPSPNQFQQGCGGSSGSQQDGQFQQRPSGSQQAQFQPGPSGSHQAQFQQGCGGPSGPQQGQFQQGPSGSQQPQFQQGCSVPSGPQQGQFQQGCGGPSGSQQGQFQQGCGMPPPLPPPYQAQPPSHIQGQQGPPYAHHQQPPPPQHMPYHGKGRVQQQSYNDMVDNSSYLVFSGNPNTSKLASAPQHQHHPSHMASASHTYPHCSQRRPSGSGSMV</sequence>
<feature type="transmembrane region" description="Helical" evidence="2">
    <location>
        <begin position="77"/>
        <end position="102"/>
    </location>
</feature>
<feature type="compositionally biased region" description="Polar residues" evidence="1">
    <location>
        <begin position="771"/>
        <end position="780"/>
    </location>
</feature>
<feature type="region of interest" description="Disordered" evidence="1">
    <location>
        <begin position="318"/>
        <end position="429"/>
    </location>
</feature>
<evidence type="ECO:0000313" key="3">
    <source>
        <dbReference type="EMBL" id="CAL8143008.1"/>
    </source>
</evidence>
<gene>
    <name evidence="3" type="ORF">ODALV1_LOCUS29222</name>
</gene>
<feature type="compositionally biased region" description="Low complexity" evidence="1">
    <location>
        <begin position="686"/>
        <end position="703"/>
    </location>
</feature>
<feature type="transmembrane region" description="Helical" evidence="2">
    <location>
        <begin position="230"/>
        <end position="254"/>
    </location>
</feature>
<feature type="region of interest" description="Disordered" evidence="1">
    <location>
        <begin position="737"/>
        <end position="780"/>
    </location>
</feature>
<comment type="caution">
    <text evidence="3">The sequence shown here is derived from an EMBL/GenBank/DDBJ whole genome shotgun (WGS) entry which is preliminary data.</text>
</comment>
<feature type="compositionally biased region" description="Low complexity" evidence="1">
    <location>
        <begin position="389"/>
        <end position="407"/>
    </location>
</feature>
<name>A0ABP1S384_9HEXA</name>